<organism evidence="2 3">
    <name type="scientific">Arthrobacter mangrovi</name>
    <dbReference type="NCBI Taxonomy" id="2966350"/>
    <lineage>
        <taxon>Bacteria</taxon>
        <taxon>Bacillati</taxon>
        <taxon>Actinomycetota</taxon>
        <taxon>Actinomycetes</taxon>
        <taxon>Micrococcales</taxon>
        <taxon>Micrococcaceae</taxon>
        <taxon>Arthrobacter</taxon>
    </lineage>
</organism>
<name>A0ABQ5MR89_9MICC</name>
<dbReference type="Proteomes" id="UP001209654">
    <property type="component" value="Unassembled WGS sequence"/>
</dbReference>
<evidence type="ECO:0000313" key="3">
    <source>
        <dbReference type="Proteomes" id="UP001209654"/>
    </source>
</evidence>
<proteinExistence type="predicted"/>
<comment type="caution">
    <text evidence="2">The sequence shown here is derived from an EMBL/GenBank/DDBJ whole genome shotgun (WGS) entry which is preliminary data.</text>
</comment>
<feature type="region of interest" description="Disordered" evidence="1">
    <location>
        <begin position="61"/>
        <end position="100"/>
    </location>
</feature>
<feature type="region of interest" description="Disordered" evidence="1">
    <location>
        <begin position="117"/>
        <end position="157"/>
    </location>
</feature>
<evidence type="ECO:0000256" key="1">
    <source>
        <dbReference type="SAM" id="MobiDB-lite"/>
    </source>
</evidence>
<reference evidence="2 3" key="1">
    <citation type="journal article" date="2023" name="Int. J. Syst. Evol. Microbiol.">
        <title>Arthrobacter mangrovi sp. nov., an actinobacterium isolated from the rhizosphere of a mangrove.</title>
        <authorList>
            <person name="Hamada M."/>
            <person name="Saitou S."/>
            <person name="Enomoto N."/>
            <person name="Nanri K."/>
            <person name="Hidaka K."/>
            <person name="Miura T."/>
            <person name="Tamura T."/>
        </authorList>
    </citation>
    <scope>NUCLEOTIDE SEQUENCE [LARGE SCALE GENOMIC DNA]</scope>
    <source>
        <strain evidence="2 3">NBRC 112813</strain>
    </source>
</reference>
<sequence length="174" mass="18270">MVPTARGLPPAGFAGADKAFRPNAAGMRQLGHVSDITLSLDANPLFEGKASAMRIPLGRNRYGVPQQGAKVPSLRRKRGLPGREGASALVGAPMTRPVPHGAIEGRRAIRNVTFLNTTSRRAPARPVPSPTDPSTGPLHPPAGGESSCLRSDDGGSGRHFRRLARSLYVCGGRP</sequence>
<evidence type="ECO:0000313" key="2">
    <source>
        <dbReference type="EMBL" id="GLB66513.1"/>
    </source>
</evidence>
<gene>
    <name evidence="2" type="ORF">AHIS1636_09520</name>
</gene>
<keyword evidence="3" id="KW-1185">Reference proteome</keyword>
<accession>A0ABQ5MR89</accession>
<protein>
    <submittedName>
        <fullName evidence="2">Uncharacterized protein</fullName>
    </submittedName>
</protein>
<dbReference type="EMBL" id="BRVS01000004">
    <property type="protein sequence ID" value="GLB66513.1"/>
    <property type="molecule type" value="Genomic_DNA"/>
</dbReference>